<evidence type="ECO:0000313" key="1">
    <source>
        <dbReference type="EMBL" id="MBP1325465.1"/>
    </source>
</evidence>
<protein>
    <submittedName>
        <fullName evidence="1">Regulator of replication initiation timing</fullName>
    </submittedName>
</protein>
<sequence>MNTKATKTMTDNEAEQTRTLLQQAADDLLEGRVEGPLTGLRLIELAGVKRHRLTHDNPDINKAFQERARMLNRTKPEVDQLRTRLTEEIARNTRLSSERMELAERVKNYAAALALVLDERDQLREALNGEQNLVTIPRFR</sequence>
<proteinExistence type="predicted"/>
<reference evidence="1" key="1">
    <citation type="submission" date="2021-02" db="EMBL/GenBank/DDBJ databases">
        <title>Sequencing the genomes of 1000 actinobacteria strains.</title>
        <authorList>
            <person name="Klenk H.-P."/>
        </authorList>
    </citation>
    <scope>NUCLEOTIDE SEQUENCE</scope>
    <source>
        <strain evidence="1">DSM 22850</strain>
    </source>
</reference>
<dbReference type="AlphaFoldDB" id="A0A940PLS4"/>
<dbReference type="EMBL" id="JAFIDA010000001">
    <property type="protein sequence ID" value="MBP1325465.1"/>
    <property type="molecule type" value="Genomic_DNA"/>
</dbReference>
<gene>
    <name evidence="1" type="ORF">JOF28_000697</name>
</gene>
<accession>A0A940PLS4</accession>
<dbReference type="RefSeq" id="WP_209704491.1">
    <property type="nucleotide sequence ID" value="NZ_JAFIDA010000001.1"/>
</dbReference>
<comment type="caution">
    <text evidence="1">The sequence shown here is derived from an EMBL/GenBank/DDBJ whole genome shotgun (WGS) entry which is preliminary data.</text>
</comment>
<name>A0A940PLS4_9MICO</name>
<keyword evidence="2" id="KW-1185">Reference proteome</keyword>
<organism evidence="1 2">
    <name type="scientific">Leucobacter exalbidus</name>
    <dbReference type="NCBI Taxonomy" id="662960"/>
    <lineage>
        <taxon>Bacteria</taxon>
        <taxon>Bacillati</taxon>
        <taxon>Actinomycetota</taxon>
        <taxon>Actinomycetes</taxon>
        <taxon>Micrococcales</taxon>
        <taxon>Microbacteriaceae</taxon>
        <taxon>Leucobacter</taxon>
    </lineage>
</organism>
<evidence type="ECO:0000313" key="2">
    <source>
        <dbReference type="Proteomes" id="UP000675163"/>
    </source>
</evidence>
<dbReference type="Proteomes" id="UP000675163">
    <property type="component" value="Unassembled WGS sequence"/>
</dbReference>